<keyword evidence="3" id="KW-1185">Reference proteome</keyword>
<reference evidence="2" key="2">
    <citation type="submission" date="2021-06" db="EMBL/GenBank/DDBJ databases">
        <title>Updating the genus Pseudomonas: Description of 43 new species and partition of the Pseudomonas putida group.</title>
        <authorList>
            <person name="Girard L."/>
            <person name="Lood C."/>
            <person name="Vandamme P."/>
            <person name="Rokni-Zadeh H."/>
            <person name="van Noort V."/>
            <person name="Hofte M."/>
            <person name="Lavigne R."/>
            <person name="De Mot R."/>
        </authorList>
    </citation>
    <scope>NUCLEOTIDE SEQUENCE</scope>
    <source>
        <strain evidence="2">SWRI145</strain>
    </source>
</reference>
<evidence type="ECO:0000313" key="1">
    <source>
        <dbReference type="EMBL" id="MBC3295721.1"/>
    </source>
</evidence>
<proteinExistence type="predicted"/>
<evidence type="ECO:0000313" key="2">
    <source>
        <dbReference type="EMBL" id="QXH86569.1"/>
    </source>
</evidence>
<dbReference type="Proteomes" id="UP000615613">
    <property type="component" value="Chromosome"/>
</dbReference>
<evidence type="ECO:0000313" key="3">
    <source>
        <dbReference type="Proteomes" id="UP000615613"/>
    </source>
</evidence>
<protein>
    <submittedName>
        <fullName evidence="1">Uncharacterized protein</fullName>
    </submittedName>
</protein>
<gene>
    <name evidence="2" type="ORF">HU722_0006670</name>
    <name evidence="1" type="ORF">HU722_29750</name>
</gene>
<organism evidence="1">
    <name type="scientific">Pseudomonas tritici</name>
    <dbReference type="NCBI Taxonomy" id="2745518"/>
    <lineage>
        <taxon>Bacteria</taxon>
        <taxon>Pseudomonadati</taxon>
        <taxon>Pseudomonadota</taxon>
        <taxon>Gammaproteobacteria</taxon>
        <taxon>Pseudomonadales</taxon>
        <taxon>Pseudomonadaceae</taxon>
        <taxon>Pseudomonas</taxon>
    </lineage>
</organism>
<dbReference type="EMBL" id="CP077084">
    <property type="protein sequence ID" value="QXH86569.1"/>
    <property type="molecule type" value="Genomic_DNA"/>
</dbReference>
<dbReference type="AlphaFoldDB" id="A0A8H9YXR1"/>
<dbReference type="EMBL" id="JABWQF010000021">
    <property type="protein sequence ID" value="MBC3295721.1"/>
    <property type="molecule type" value="Genomic_DNA"/>
</dbReference>
<sequence length="394" mass="43135">MLSLSCATAEAAVQHITAAFRPDPSNPGHNIFVNTTPESGVCPGHIPLLCKALGIFTIRTTDITAQSNGPIVANHPSPRQGAMWKVPSDWRDVTVTHRGTGKTEVVQMRIAGIGHRWNSLPQGVTAWHPTNWVALWREAPSPCQGVGYATGFTHYALFFWLVPENAGVCSRSPQITIDSFNYSHTEYAYAMKTPNPLTMEAGDYEGSITYTLGPGGDFDFGDVMMPNDNSLTFNFTLEVDHHIKVEIPPGGNRVQLEPQGGWQAWLNRGRKPTRLYRDQPLNLWTSTHFKMTLECGEPLGNTCALRNPAGHQVPLDVAVTLPPHLSDSAGRPIQRRPLLLDGSGTDLITPSAYVDRQPSTLHFEVKGDAVAEMIDQGSGSRYTGLVTVTWDSEV</sequence>
<reference evidence="1" key="1">
    <citation type="journal article" date="2020" name="Microorganisms">
        <title>Reliable Identification of Environmental Pseudomonas Isolates Using the rpoD Gene.</title>
        <authorList>
            <consortium name="The Broad Institute Genome Sequencing Platform"/>
            <person name="Girard L."/>
            <person name="Lood C."/>
            <person name="Rokni-Zadeh H."/>
            <person name="van Noort V."/>
            <person name="Lavigne R."/>
            <person name="De Mot R."/>
        </authorList>
    </citation>
    <scope>NUCLEOTIDE SEQUENCE [LARGE SCALE GENOMIC DNA]</scope>
    <source>
        <strain evidence="1">SWRI145</strain>
    </source>
</reference>
<dbReference type="KEGG" id="ptrt:HU722_0006670"/>
<name>A0A8H9YXR1_9PSED</name>
<accession>A0A8H9YXR1</accession>